<dbReference type="OMA" id="AISEWPE"/>
<dbReference type="AlphaFoldDB" id="A0A0U1LK40"/>
<feature type="region of interest" description="Disordered" evidence="1">
    <location>
        <begin position="167"/>
        <end position="221"/>
    </location>
</feature>
<dbReference type="Proteomes" id="UP000054383">
    <property type="component" value="Unassembled WGS sequence"/>
</dbReference>
<evidence type="ECO:0000313" key="2">
    <source>
        <dbReference type="EMBL" id="CRG82776.1"/>
    </source>
</evidence>
<evidence type="ECO:0000256" key="1">
    <source>
        <dbReference type="SAM" id="MobiDB-lite"/>
    </source>
</evidence>
<protein>
    <submittedName>
        <fullName evidence="2">Uncharacterized protein</fullName>
    </submittedName>
</protein>
<proteinExistence type="predicted"/>
<dbReference type="OrthoDB" id="4494065at2759"/>
<sequence length="250" mass="25652">MTANQCVGNPTFNEVTNGAISEWPENLPGYICKTPPFGISSAPRFAQCCSGTVYNVTSPTSTNDPAYPVSCATLCQVDPALAEFNNKYPYHWSEYFMCLTDGGADASDWDVVCSNVTVKGDPAPTSFTHTPAGPWVTSSYAIDSLGFPEPTAVSVLSSARSETTAVSSTAASSTAASTPAASNAGLSETALPSSVTSPSISLSPSTSSGTGTATVPATTTSTANAERLSVRRAVMALLTVSMLCVGWGSL</sequence>
<organism evidence="2 3">
    <name type="scientific">Talaromyces islandicus</name>
    <name type="common">Penicillium islandicum</name>
    <dbReference type="NCBI Taxonomy" id="28573"/>
    <lineage>
        <taxon>Eukaryota</taxon>
        <taxon>Fungi</taxon>
        <taxon>Dikarya</taxon>
        <taxon>Ascomycota</taxon>
        <taxon>Pezizomycotina</taxon>
        <taxon>Eurotiomycetes</taxon>
        <taxon>Eurotiomycetidae</taxon>
        <taxon>Eurotiales</taxon>
        <taxon>Trichocomaceae</taxon>
        <taxon>Talaromyces</taxon>
        <taxon>Talaromyces sect. Islandici</taxon>
    </lineage>
</organism>
<evidence type="ECO:0000313" key="3">
    <source>
        <dbReference type="Proteomes" id="UP000054383"/>
    </source>
</evidence>
<gene>
    <name evidence="2" type="ORF">PISL3812_00122</name>
</gene>
<dbReference type="EMBL" id="CVMT01000001">
    <property type="protein sequence ID" value="CRG82776.1"/>
    <property type="molecule type" value="Genomic_DNA"/>
</dbReference>
<name>A0A0U1LK40_TALIS</name>
<accession>A0A0U1LK40</accession>
<keyword evidence="3" id="KW-1185">Reference proteome</keyword>
<reference evidence="2 3" key="1">
    <citation type="submission" date="2015-04" db="EMBL/GenBank/DDBJ databases">
        <authorList>
            <person name="Syromyatnikov M.Y."/>
            <person name="Popov V.N."/>
        </authorList>
    </citation>
    <scope>NUCLEOTIDE SEQUENCE [LARGE SCALE GENOMIC DNA]</scope>
    <source>
        <strain evidence="2">WF-38-12</strain>
    </source>
</reference>